<dbReference type="EMBL" id="JADIVZ010000001">
    <property type="protein sequence ID" value="MBF4160789.1"/>
    <property type="molecule type" value="Genomic_DNA"/>
</dbReference>
<gene>
    <name evidence="1" type="ORF">ISG29_03750</name>
</gene>
<dbReference type="Gene3D" id="3.30.60.110">
    <property type="match status" value="1"/>
</dbReference>
<dbReference type="PANTHER" id="PTHR48228:SF5">
    <property type="entry name" value="ALPHA-METHYLACYL-COA RACEMASE"/>
    <property type="match status" value="1"/>
</dbReference>
<protein>
    <submittedName>
        <fullName evidence="1">CoA transferase</fullName>
    </submittedName>
</protein>
<comment type="caution">
    <text evidence="1">The sequence shown here is derived from an EMBL/GenBank/DDBJ whole genome shotgun (WGS) entry which is preliminary data.</text>
</comment>
<sequence>MAGSGPLSGLRVVELGSIGPGPFCAMLLADLGAEVVRVDRADDNPLIGPNDDHTRELMHRGRRSLALDLKDPGGRDVLLTLCESADVLLEGYRPGVCERLGLGPDDVRERAPHLVYARATGWGQSGADAMTAGHDINYLAITGVLGLLGQEGSPPRPPLSLLGDFGGGGLVLAFGIVAALFERQRSGLGQVVDGAMVDGAATLATPFLGYWQTQDWSPLRGSNITDGGAPYYDVYETSDGRWLSLGALEPRFYREMLEVLGLDEAELPEQTDRSGWPVLRTAFSDAVASLPLKEWVRRAAGRDACIAPVLTYDEVEQHPHLRSRGTYVRRNGMLQPAPVPRFARTPGRLGLPPPVPGTHSEAVLHDWGVPDERVRDLVRRGVVQARKREDPPA</sequence>
<dbReference type="InterPro" id="IPR003673">
    <property type="entry name" value="CoA-Trfase_fam_III"/>
</dbReference>
<dbReference type="SUPFAM" id="SSF89796">
    <property type="entry name" value="CoA-transferase family III (CaiB/BaiF)"/>
    <property type="match status" value="1"/>
</dbReference>
<keyword evidence="2" id="KW-1185">Reference proteome</keyword>
<organism evidence="1 2">
    <name type="scientific">Nocardioides acrostichi</name>
    <dbReference type="NCBI Taxonomy" id="2784339"/>
    <lineage>
        <taxon>Bacteria</taxon>
        <taxon>Bacillati</taxon>
        <taxon>Actinomycetota</taxon>
        <taxon>Actinomycetes</taxon>
        <taxon>Propionibacteriales</taxon>
        <taxon>Nocardioidaceae</taxon>
        <taxon>Nocardioides</taxon>
    </lineage>
</organism>
<dbReference type="Proteomes" id="UP000656804">
    <property type="component" value="Unassembled WGS sequence"/>
</dbReference>
<dbReference type="InterPro" id="IPR023606">
    <property type="entry name" value="CoA-Trfase_III_dom_1_sf"/>
</dbReference>
<keyword evidence="1" id="KW-0808">Transferase</keyword>
<dbReference type="GO" id="GO:0016740">
    <property type="term" value="F:transferase activity"/>
    <property type="evidence" value="ECO:0007669"/>
    <property type="project" value="UniProtKB-KW"/>
</dbReference>
<name>A0A930V050_9ACTN</name>
<dbReference type="InterPro" id="IPR044855">
    <property type="entry name" value="CoA-Trfase_III_dom3_sf"/>
</dbReference>
<dbReference type="Pfam" id="PF02515">
    <property type="entry name" value="CoA_transf_3"/>
    <property type="match status" value="1"/>
</dbReference>
<dbReference type="Gene3D" id="3.40.50.10540">
    <property type="entry name" value="Crotonobetainyl-coa:carnitine coa-transferase, domain 1"/>
    <property type="match status" value="1"/>
</dbReference>
<proteinExistence type="predicted"/>
<evidence type="ECO:0000313" key="2">
    <source>
        <dbReference type="Proteomes" id="UP000656804"/>
    </source>
</evidence>
<dbReference type="AlphaFoldDB" id="A0A930V050"/>
<dbReference type="Gene3D" id="3.30.1540.10">
    <property type="entry name" value="formyl-coa transferase, domain 3"/>
    <property type="match status" value="1"/>
</dbReference>
<accession>A0A930V050</accession>
<evidence type="ECO:0000313" key="1">
    <source>
        <dbReference type="EMBL" id="MBF4160789.1"/>
    </source>
</evidence>
<reference evidence="1" key="1">
    <citation type="submission" date="2020-11" db="EMBL/GenBank/DDBJ databases">
        <title>Nocardioides sp. CBS4Y-1, whole genome shotgun sequence.</title>
        <authorList>
            <person name="Tuo L."/>
        </authorList>
    </citation>
    <scope>NUCLEOTIDE SEQUENCE</scope>
    <source>
        <strain evidence="1">CBS4Y-1</strain>
    </source>
</reference>
<dbReference type="PANTHER" id="PTHR48228">
    <property type="entry name" value="SUCCINYL-COA--D-CITRAMALATE COA-TRANSFERASE"/>
    <property type="match status" value="1"/>
</dbReference>
<dbReference type="InterPro" id="IPR050509">
    <property type="entry name" value="CoA-transferase_III"/>
</dbReference>